<dbReference type="CDD" id="cd05121">
    <property type="entry name" value="ABC1_ADCK3-like"/>
    <property type="match status" value="1"/>
</dbReference>
<comment type="similarity">
    <text evidence="1">Belongs to the protein kinase superfamily. ADCK protein kinase family.</text>
</comment>
<accession>A0A1H1U9C9</accession>
<sequence length="671" mass="72819">MAALDFGALVLLSIAALLFLLLQSWLAATVVRRVVGVPTGWPRTIGVGLVMSAVMAVTVQYLYRAGSGQNPGGLEVAPGVALMLLLLATGWIFALGVGALVVIEAAFPTGSLPGPQSLFFGWKARRRRGRRYAEVVSIAVRHGLGSQIRGFGRGAAPRREAKTARALKDSLAEAGVTFVKLGQMLSTRRDVLPPSYIHELETLQTQVSPEPWSVIEPAIEERLSQPLDNVFSRIDATPLAAASVAQVHEATLLDGTDVIVKVQRPKALNQVNQDLDIILRLASWLNKTTVWGQNLGIENLAKGFANSLEEELDYRIELDNMRTIEQTLSRSGKFSVTVPHGYPEFSSERLLIMDKLPGHPVSSAGKTLAELSAKERKALATTLLGATLEQIITDGVFHADLHSGNIFIMPDGGLGLLDFGAVGRLDPGTQTALGLMLYSIDQNDSAGATDSLIELLGRPENLDDRAVERAVGELLTRYGGGSRSANGQKLFDDLFNLVLAHRFSVPAPISAAFRALASVEGALLVIDPSFDVVAVARHEGNRLMRSKLKSTKITDEFQRRAMQILPMIDRLPRRLNKITEDLEQGRFSMNMRVLENTSDRRFLTSLFQQLIVAVLAGAAVLGSIMLITSEQGPLLTEGIHLYAFFGFVLLFGGFVLSMRSLMLVFKRGVDG</sequence>
<keyword evidence="5" id="KW-1185">Reference proteome</keyword>
<dbReference type="InterPro" id="IPR004147">
    <property type="entry name" value="ABC1_dom"/>
</dbReference>
<feature type="transmembrane region" description="Helical" evidence="2">
    <location>
        <begin position="610"/>
        <end position="627"/>
    </location>
</feature>
<name>A0A1H1U9C9_BRESA</name>
<evidence type="ECO:0000313" key="5">
    <source>
        <dbReference type="Proteomes" id="UP000199700"/>
    </source>
</evidence>
<feature type="domain" description="ABC1 atypical kinase-like" evidence="3">
    <location>
        <begin position="203"/>
        <end position="448"/>
    </location>
</feature>
<dbReference type="RefSeq" id="WP_231938817.1">
    <property type="nucleotide sequence ID" value="NZ_LT629739.1"/>
</dbReference>
<gene>
    <name evidence="4" type="ORF">SAMN04489751_2608</name>
</gene>
<dbReference type="PANTHER" id="PTHR10566">
    <property type="entry name" value="CHAPERONE-ACTIVITY OF BC1 COMPLEX CABC1 -RELATED"/>
    <property type="match status" value="1"/>
</dbReference>
<dbReference type="AlphaFoldDB" id="A0A1H1U9C9"/>
<evidence type="ECO:0000313" key="4">
    <source>
        <dbReference type="EMBL" id="SDS69118.1"/>
    </source>
</evidence>
<dbReference type="Pfam" id="PF03109">
    <property type="entry name" value="ABC1"/>
    <property type="match status" value="1"/>
</dbReference>
<dbReference type="PANTHER" id="PTHR10566:SF113">
    <property type="entry name" value="PROTEIN ACTIVITY OF BC1 COMPLEX KINASE 7, CHLOROPLASTIC"/>
    <property type="match status" value="1"/>
</dbReference>
<dbReference type="STRING" id="629680.SAMN04489751_2608"/>
<evidence type="ECO:0000259" key="3">
    <source>
        <dbReference type="Pfam" id="PF03109"/>
    </source>
</evidence>
<protein>
    <submittedName>
        <fullName evidence="4">Ubiquinone biosynthesis protein</fullName>
    </submittedName>
</protein>
<organism evidence="4 5">
    <name type="scientific">Brevibacterium sandarakinum</name>
    <dbReference type="NCBI Taxonomy" id="629680"/>
    <lineage>
        <taxon>Bacteria</taxon>
        <taxon>Bacillati</taxon>
        <taxon>Actinomycetota</taxon>
        <taxon>Actinomycetes</taxon>
        <taxon>Micrococcales</taxon>
        <taxon>Brevibacteriaceae</taxon>
        <taxon>Brevibacterium</taxon>
    </lineage>
</organism>
<dbReference type="SUPFAM" id="SSF56112">
    <property type="entry name" value="Protein kinase-like (PK-like)"/>
    <property type="match status" value="1"/>
</dbReference>
<keyword evidence="4" id="KW-0830">Ubiquinone</keyword>
<reference evidence="4" key="1">
    <citation type="submission" date="2016-10" db="EMBL/GenBank/DDBJ databases">
        <authorList>
            <person name="Varghese N."/>
            <person name="Submissions S."/>
        </authorList>
    </citation>
    <scope>NUCLEOTIDE SEQUENCE [LARGE SCALE GENOMIC DNA]</scope>
    <source>
        <strain evidence="4">DSM 22082</strain>
    </source>
</reference>
<dbReference type="InterPro" id="IPR050154">
    <property type="entry name" value="UbiB_kinase"/>
</dbReference>
<dbReference type="EMBL" id="LT629739">
    <property type="protein sequence ID" value="SDS69118.1"/>
    <property type="molecule type" value="Genomic_DNA"/>
</dbReference>
<evidence type="ECO:0000256" key="2">
    <source>
        <dbReference type="SAM" id="Phobius"/>
    </source>
</evidence>
<dbReference type="InterPro" id="IPR011009">
    <property type="entry name" value="Kinase-like_dom_sf"/>
</dbReference>
<evidence type="ECO:0000256" key="1">
    <source>
        <dbReference type="ARBA" id="ARBA00009670"/>
    </source>
</evidence>
<feature type="transmembrane region" description="Helical" evidence="2">
    <location>
        <begin position="45"/>
        <end position="63"/>
    </location>
</feature>
<proteinExistence type="inferred from homology"/>
<keyword evidence="2" id="KW-1133">Transmembrane helix</keyword>
<dbReference type="Proteomes" id="UP000199700">
    <property type="component" value="Chromosome"/>
</dbReference>
<keyword evidence="2" id="KW-0812">Transmembrane</keyword>
<feature type="transmembrane region" description="Helical" evidence="2">
    <location>
        <begin position="639"/>
        <end position="658"/>
    </location>
</feature>
<feature type="transmembrane region" description="Helical" evidence="2">
    <location>
        <begin position="100"/>
        <end position="122"/>
    </location>
</feature>
<feature type="transmembrane region" description="Helical" evidence="2">
    <location>
        <begin position="75"/>
        <end position="94"/>
    </location>
</feature>
<keyword evidence="2" id="KW-0472">Membrane</keyword>